<feature type="region of interest" description="Disordered" evidence="1">
    <location>
        <begin position="1"/>
        <end position="34"/>
    </location>
</feature>
<dbReference type="Gene3D" id="1.25.40.10">
    <property type="entry name" value="Tetratricopeptide repeat domain"/>
    <property type="match status" value="1"/>
</dbReference>
<name>A0A1V6XNS2_PENNA</name>
<evidence type="ECO:0000313" key="2">
    <source>
        <dbReference type="EMBL" id="OQE76782.1"/>
    </source>
</evidence>
<keyword evidence="3" id="KW-1185">Reference proteome</keyword>
<dbReference type="EMBL" id="MOOB01000064">
    <property type="protein sequence ID" value="OQE76782.1"/>
    <property type="molecule type" value="Genomic_DNA"/>
</dbReference>
<protein>
    <recommendedName>
        <fullName evidence="4">MalT-like TPR region domain-containing protein</fullName>
    </recommendedName>
</protein>
<dbReference type="AlphaFoldDB" id="A0A1V6XNS2"/>
<reference evidence="3" key="1">
    <citation type="journal article" date="2017" name="Nat. Microbiol.">
        <title>Global analysis of biosynthetic gene clusters reveals vast potential of secondary metabolite production in Penicillium species.</title>
        <authorList>
            <person name="Nielsen J.C."/>
            <person name="Grijseels S."/>
            <person name="Prigent S."/>
            <person name="Ji B."/>
            <person name="Dainat J."/>
            <person name="Nielsen K.F."/>
            <person name="Frisvad J.C."/>
            <person name="Workman M."/>
            <person name="Nielsen J."/>
        </authorList>
    </citation>
    <scope>NUCLEOTIDE SEQUENCE [LARGE SCALE GENOMIC DNA]</scope>
    <source>
        <strain evidence="3">IBT 13039</strain>
    </source>
</reference>
<dbReference type="InterPro" id="IPR053137">
    <property type="entry name" value="NLR-like"/>
</dbReference>
<dbReference type="InterPro" id="IPR011990">
    <property type="entry name" value="TPR-like_helical_dom_sf"/>
</dbReference>
<evidence type="ECO:0000256" key="1">
    <source>
        <dbReference type="SAM" id="MobiDB-lite"/>
    </source>
</evidence>
<evidence type="ECO:0000313" key="3">
    <source>
        <dbReference type="Proteomes" id="UP000191691"/>
    </source>
</evidence>
<feature type="compositionally biased region" description="Polar residues" evidence="1">
    <location>
        <begin position="1"/>
        <end position="16"/>
    </location>
</feature>
<dbReference type="Proteomes" id="UP000191691">
    <property type="component" value="Unassembled WGS sequence"/>
</dbReference>
<gene>
    <name evidence="2" type="ORF">PENNAL_c0064G04502</name>
</gene>
<organism evidence="2 3">
    <name type="scientific">Penicillium nalgiovense</name>
    <dbReference type="NCBI Taxonomy" id="60175"/>
    <lineage>
        <taxon>Eukaryota</taxon>
        <taxon>Fungi</taxon>
        <taxon>Dikarya</taxon>
        <taxon>Ascomycota</taxon>
        <taxon>Pezizomycotina</taxon>
        <taxon>Eurotiomycetes</taxon>
        <taxon>Eurotiomycetidae</taxon>
        <taxon>Eurotiales</taxon>
        <taxon>Aspergillaceae</taxon>
        <taxon>Penicillium</taxon>
    </lineage>
</organism>
<evidence type="ECO:0008006" key="4">
    <source>
        <dbReference type="Google" id="ProtNLM"/>
    </source>
</evidence>
<proteinExistence type="predicted"/>
<dbReference type="PANTHER" id="PTHR46082">
    <property type="entry name" value="ATP/GTP-BINDING PROTEIN-RELATED"/>
    <property type="match status" value="1"/>
</dbReference>
<dbReference type="Pfam" id="PF13374">
    <property type="entry name" value="TPR_10"/>
    <property type="match status" value="2"/>
</dbReference>
<dbReference type="SUPFAM" id="SSF48452">
    <property type="entry name" value="TPR-like"/>
    <property type="match status" value="1"/>
</dbReference>
<dbReference type="PANTHER" id="PTHR46082:SF11">
    <property type="entry name" value="AAA+ ATPASE DOMAIN-CONTAINING PROTEIN-RELATED"/>
    <property type="match status" value="1"/>
</dbReference>
<dbReference type="STRING" id="60175.A0A1V6XNS2"/>
<accession>A0A1V6XNS2</accession>
<sequence>MERGQTLSEGSDSYDQLESPEAENQPVAQGQKRDQLKEAAKLLEQVPTIRNMKLGEDHSATLMIMSDIACSYKSQGNWVEALKFDLKMFDKKKLMLDPRHFWTLDAMNDIADSYASLGRYEEEEFIARQLVDIAGEVLSPTDDSLLI</sequence>
<comment type="caution">
    <text evidence="2">The sequence shown here is derived from an EMBL/GenBank/DDBJ whole genome shotgun (WGS) entry which is preliminary data.</text>
</comment>